<dbReference type="OrthoDB" id="9806081at2"/>
<dbReference type="RefSeq" id="WP_076544402.1">
    <property type="nucleotide sequence ID" value="NZ_FTNC01000006.1"/>
</dbReference>
<dbReference type="CDD" id="cd09626">
    <property type="entry name" value="DOMON_glucodextranase_like"/>
    <property type="match status" value="1"/>
</dbReference>
<evidence type="ECO:0000313" key="4">
    <source>
        <dbReference type="Proteomes" id="UP000185669"/>
    </source>
</evidence>
<dbReference type="EMBL" id="FTNC01000006">
    <property type="protein sequence ID" value="SIQ61823.1"/>
    <property type="molecule type" value="Genomic_DNA"/>
</dbReference>
<feature type="domain" description="Glucodextranase-like C-terminal" evidence="2">
    <location>
        <begin position="36"/>
        <end position="257"/>
    </location>
</feature>
<sequence>MVLKKIKDKRKKLIILFIICLFIFTAAVNAENYNVIFNHLDAAGDDYGPGNYLYPQNHIFQNKGNLFDLQSMTIFESKSEYKIRFSFSNLTDPWGAKYGFSLPLLEIYIDNNSTGSNQLFHSGAGVSFDPDFNWNKFIKISGWWIRAFNPDSQKENLLNINELSLNEPGVNNNFSLNKKDNDIFLILPKSEIKSLDNSKIVVMVGSFDPFGYDHFRSLSKSKSYWQIYSENEISLTKAPRVLDILVPGGGSQKEILKGELPAIPYLEIDTDIAAVEPTIIDYLKPINKISVSILLFYIFLLIFVIYRFKYHN</sequence>
<keyword evidence="1" id="KW-0812">Transmembrane</keyword>
<keyword evidence="4" id="KW-1185">Reference proteome</keyword>
<feature type="transmembrane region" description="Helical" evidence="1">
    <location>
        <begin position="289"/>
        <end position="308"/>
    </location>
</feature>
<proteinExistence type="predicted"/>
<protein>
    <submittedName>
        <fullName evidence="3">C-terminal binding-module, SLH-like, of glucodextranase</fullName>
    </submittedName>
</protein>
<evidence type="ECO:0000313" key="3">
    <source>
        <dbReference type="EMBL" id="SIQ61823.1"/>
    </source>
</evidence>
<dbReference type="InterPro" id="IPR019248">
    <property type="entry name" value="Glucodextran_C"/>
</dbReference>
<evidence type="ECO:0000256" key="1">
    <source>
        <dbReference type="SAM" id="Phobius"/>
    </source>
</evidence>
<evidence type="ECO:0000259" key="2">
    <source>
        <dbReference type="Pfam" id="PF09985"/>
    </source>
</evidence>
<gene>
    <name evidence="3" type="ORF">SAMN05421834_10675</name>
</gene>
<dbReference type="Gene3D" id="2.60.40.1190">
    <property type="match status" value="1"/>
</dbReference>
<keyword evidence="1" id="KW-1133">Transmembrane helix</keyword>
<name>A0A1N6U887_9FIRM</name>
<dbReference type="Proteomes" id="UP000185669">
    <property type="component" value="Unassembled WGS sequence"/>
</dbReference>
<dbReference type="AlphaFoldDB" id="A0A1N6U887"/>
<dbReference type="STRING" id="56779.SAMN05421834_10675"/>
<keyword evidence="1" id="KW-0472">Membrane</keyword>
<reference evidence="4" key="1">
    <citation type="submission" date="2017-01" db="EMBL/GenBank/DDBJ databases">
        <authorList>
            <person name="Varghese N."/>
            <person name="Submissions S."/>
        </authorList>
    </citation>
    <scope>NUCLEOTIDE SEQUENCE [LARGE SCALE GENOMIC DNA]</scope>
    <source>
        <strain evidence="4">ATCC 700103</strain>
    </source>
</reference>
<accession>A0A1N6U887</accession>
<organism evidence="3 4">
    <name type="scientific">Halanaerobium kushneri</name>
    <dbReference type="NCBI Taxonomy" id="56779"/>
    <lineage>
        <taxon>Bacteria</taxon>
        <taxon>Bacillati</taxon>
        <taxon>Bacillota</taxon>
        <taxon>Clostridia</taxon>
        <taxon>Halanaerobiales</taxon>
        <taxon>Halanaerobiaceae</taxon>
        <taxon>Halanaerobium</taxon>
    </lineage>
</organism>
<dbReference type="Pfam" id="PF09985">
    <property type="entry name" value="Glucodextran_C"/>
    <property type="match status" value="1"/>
</dbReference>
<dbReference type="SUPFAM" id="SSF49344">
    <property type="entry name" value="CBD9-like"/>
    <property type="match status" value="1"/>
</dbReference>